<dbReference type="PANTHER" id="PTHR34001:SF3">
    <property type="entry name" value="BLL7405 PROTEIN"/>
    <property type="match status" value="1"/>
</dbReference>
<dbReference type="InterPro" id="IPR051692">
    <property type="entry name" value="OMP-like"/>
</dbReference>
<comment type="similarity">
    <text evidence="5">Belongs to the Omp25/RopB family.</text>
</comment>
<comment type="subcellular location">
    <subcellularLocation>
        <location evidence="1">Cell outer membrane</location>
    </subcellularLocation>
</comment>
<keyword evidence="2 6" id="KW-0732">Signal</keyword>
<evidence type="ECO:0000259" key="7">
    <source>
        <dbReference type="Pfam" id="PF13505"/>
    </source>
</evidence>
<dbReference type="InterPro" id="IPR027385">
    <property type="entry name" value="Beta-barrel_OMP"/>
</dbReference>
<gene>
    <name evidence="8" type="ORF">ACFPLB_04565</name>
</gene>
<name>A0ABW0GUF0_9HYPH</name>
<dbReference type="Pfam" id="PF13505">
    <property type="entry name" value="OMP_b-brl"/>
    <property type="match status" value="1"/>
</dbReference>
<evidence type="ECO:0000256" key="1">
    <source>
        <dbReference type="ARBA" id="ARBA00004442"/>
    </source>
</evidence>
<feature type="signal peptide" evidence="6">
    <location>
        <begin position="1"/>
        <end position="20"/>
    </location>
</feature>
<proteinExistence type="inferred from homology"/>
<keyword evidence="9" id="KW-1185">Reference proteome</keyword>
<evidence type="ECO:0000313" key="9">
    <source>
        <dbReference type="Proteomes" id="UP001596016"/>
    </source>
</evidence>
<evidence type="ECO:0000256" key="6">
    <source>
        <dbReference type="SAM" id="SignalP"/>
    </source>
</evidence>
<dbReference type="InterPro" id="IPR011250">
    <property type="entry name" value="OMP/PagP_B-barrel"/>
</dbReference>
<protein>
    <submittedName>
        <fullName evidence="8">Outer membrane protein</fullName>
    </submittedName>
</protein>
<organism evidence="8 9">
    <name type="scientific">Aquamicrobium segne</name>
    <dbReference type="NCBI Taxonomy" id="469547"/>
    <lineage>
        <taxon>Bacteria</taxon>
        <taxon>Pseudomonadati</taxon>
        <taxon>Pseudomonadota</taxon>
        <taxon>Alphaproteobacteria</taxon>
        <taxon>Hyphomicrobiales</taxon>
        <taxon>Phyllobacteriaceae</taxon>
        <taxon>Aquamicrobium</taxon>
    </lineage>
</organism>
<evidence type="ECO:0000256" key="5">
    <source>
        <dbReference type="ARBA" id="ARBA00038306"/>
    </source>
</evidence>
<keyword evidence="4" id="KW-0998">Cell outer membrane</keyword>
<comment type="caution">
    <text evidence="8">The sequence shown here is derived from an EMBL/GenBank/DDBJ whole genome shotgun (WGS) entry which is preliminary data.</text>
</comment>
<evidence type="ECO:0000256" key="2">
    <source>
        <dbReference type="ARBA" id="ARBA00022729"/>
    </source>
</evidence>
<accession>A0ABW0GUF0</accession>
<evidence type="ECO:0000313" key="8">
    <source>
        <dbReference type="EMBL" id="MFC5385239.1"/>
    </source>
</evidence>
<dbReference type="PANTHER" id="PTHR34001">
    <property type="entry name" value="BLL7405 PROTEIN"/>
    <property type="match status" value="1"/>
</dbReference>
<dbReference type="RefSeq" id="WP_378228142.1">
    <property type="nucleotide sequence ID" value="NZ_JBHSLL010000012.1"/>
</dbReference>
<feature type="domain" description="Outer membrane protein beta-barrel" evidence="7">
    <location>
        <begin position="9"/>
        <end position="231"/>
    </location>
</feature>
<dbReference type="EMBL" id="JBHSLL010000012">
    <property type="protein sequence ID" value="MFC5385239.1"/>
    <property type="molecule type" value="Genomic_DNA"/>
</dbReference>
<evidence type="ECO:0000256" key="3">
    <source>
        <dbReference type="ARBA" id="ARBA00023136"/>
    </source>
</evidence>
<reference evidence="9" key="1">
    <citation type="journal article" date="2019" name="Int. J. Syst. Evol. Microbiol.">
        <title>The Global Catalogue of Microorganisms (GCM) 10K type strain sequencing project: providing services to taxonomists for standard genome sequencing and annotation.</title>
        <authorList>
            <consortium name="The Broad Institute Genomics Platform"/>
            <consortium name="The Broad Institute Genome Sequencing Center for Infectious Disease"/>
            <person name="Wu L."/>
            <person name="Ma J."/>
        </authorList>
    </citation>
    <scope>NUCLEOTIDE SEQUENCE [LARGE SCALE GENOMIC DNA]</scope>
    <source>
        <strain evidence="9">CGMCC 4.1415</strain>
    </source>
</reference>
<dbReference type="Gene3D" id="2.40.160.20">
    <property type="match status" value="1"/>
</dbReference>
<feature type="chain" id="PRO_5046792395" evidence="6">
    <location>
        <begin position="21"/>
        <end position="231"/>
    </location>
</feature>
<dbReference type="SUPFAM" id="SSF56925">
    <property type="entry name" value="OMPA-like"/>
    <property type="match status" value="1"/>
</dbReference>
<keyword evidence="3" id="KW-0472">Membrane</keyword>
<dbReference type="Proteomes" id="UP001596016">
    <property type="component" value="Unassembled WGS sequence"/>
</dbReference>
<sequence length="231" mass="25509">MKKLLLASALTALTFSAAQAADAVIYEPALDENITTAFNWTGAYVGAQVGYGWGDSPYHTETYNWSFDYNPDGFFGGLYVGYNHQFINNVVLGVEADINLSSADSKFGFSVPGWIGHVASAEIKYTAAVRARLGYAMDRWLPYIAGGLSTAKYGFNMDHNGAGDWDFREKKTFTGWNIGGGVEYAATDKILIRGEYRFSDFGDKNFDNDWGSGNSIKLRTHDIRLGIAYKF</sequence>
<evidence type="ECO:0000256" key="4">
    <source>
        <dbReference type="ARBA" id="ARBA00023237"/>
    </source>
</evidence>